<evidence type="ECO:0000313" key="3">
    <source>
        <dbReference type="Proteomes" id="UP001321749"/>
    </source>
</evidence>
<accession>A0AAV9I111</accession>
<name>A0AAV9I111_9PEZI</name>
<sequence length="64" mass="6676">MQLSTVFTALAMAAGLAAALPANRHLSPKACTDLKRDLILKGELAPEACCSYGRCLGDVVIAML</sequence>
<keyword evidence="1" id="KW-0732">Signal</keyword>
<reference evidence="2" key="2">
    <citation type="submission" date="2023-06" db="EMBL/GenBank/DDBJ databases">
        <authorList>
            <consortium name="Lawrence Berkeley National Laboratory"/>
            <person name="Mondo S.J."/>
            <person name="Hensen N."/>
            <person name="Bonometti L."/>
            <person name="Westerberg I."/>
            <person name="Brannstrom I.O."/>
            <person name="Guillou S."/>
            <person name="Cros-Aarteil S."/>
            <person name="Calhoun S."/>
            <person name="Haridas S."/>
            <person name="Kuo A."/>
            <person name="Pangilinan J."/>
            <person name="Riley R."/>
            <person name="Labutti K."/>
            <person name="Andreopoulos B."/>
            <person name="Lipzen A."/>
            <person name="Chen C."/>
            <person name="Yanf M."/>
            <person name="Daum C."/>
            <person name="Ng V."/>
            <person name="Clum A."/>
            <person name="Steindorff A."/>
            <person name="Ohm R."/>
            <person name="Martin F."/>
            <person name="Silar P."/>
            <person name="Natvig D."/>
            <person name="Lalanne C."/>
            <person name="Gautier V."/>
            <person name="Ament-Velasquez S.L."/>
            <person name="Kruys A."/>
            <person name="Hutchinson M.I."/>
            <person name="Powell A.J."/>
            <person name="Barry K."/>
            <person name="Miller A.N."/>
            <person name="Grigoriev I.V."/>
            <person name="Debuchy R."/>
            <person name="Gladieux P."/>
            <person name="Thoren M.H."/>
            <person name="Johannesson H."/>
        </authorList>
    </citation>
    <scope>NUCLEOTIDE SEQUENCE</scope>
    <source>
        <strain evidence="2">PSN324</strain>
    </source>
</reference>
<protein>
    <submittedName>
        <fullName evidence="2">Uncharacterized protein</fullName>
    </submittedName>
</protein>
<comment type="caution">
    <text evidence="2">The sequence shown here is derived from an EMBL/GenBank/DDBJ whole genome shotgun (WGS) entry which is preliminary data.</text>
</comment>
<evidence type="ECO:0000256" key="1">
    <source>
        <dbReference type="SAM" id="SignalP"/>
    </source>
</evidence>
<organism evidence="2 3">
    <name type="scientific">Cladorrhinum samala</name>
    <dbReference type="NCBI Taxonomy" id="585594"/>
    <lineage>
        <taxon>Eukaryota</taxon>
        <taxon>Fungi</taxon>
        <taxon>Dikarya</taxon>
        <taxon>Ascomycota</taxon>
        <taxon>Pezizomycotina</taxon>
        <taxon>Sordariomycetes</taxon>
        <taxon>Sordariomycetidae</taxon>
        <taxon>Sordariales</taxon>
        <taxon>Podosporaceae</taxon>
        <taxon>Cladorrhinum</taxon>
    </lineage>
</organism>
<keyword evidence="3" id="KW-1185">Reference proteome</keyword>
<dbReference type="EMBL" id="MU864939">
    <property type="protein sequence ID" value="KAK4465508.1"/>
    <property type="molecule type" value="Genomic_DNA"/>
</dbReference>
<proteinExistence type="predicted"/>
<gene>
    <name evidence="2" type="ORF">QBC42DRAFT_13637</name>
</gene>
<feature type="signal peptide" evidence="1">
    <location>
        <begin position="1"/>
        <end position="19"/>
    </location>
</feature>
<feature type="chain" id="PRO_5043990057" evidence="1">
    <location>
        <begin position="20"/>
        <end position="64"/>
    </location>
</feature>
<dbReference type="Proteomes" id="UP001321749">
    <property type="component" value="Unassembled WGS sequence"/>
</dbReference>
<dbReference type="AlphaFoldDB" id="A0AAV9I111"/>
<evidence type="ECO:0000313" key="2">
    <source>
        <dbReference type="EMBL" id="KAK4465508.1"/>
    </source>
</evidence>
<reference evidence="2" key="1">
    <citation type="journal article" date="2023" name="Mol. Phylogenet. Evol.">
        <title>Genome-scale phylogeny and comparative genomics of the fungal order Sordariales.</title>
        <authorList>
            <person name="Hensen N."/>
            <person name="Bonometti L."/>
            <person name="Westerberg I."/>
            <person name="Brannstrom I.O."/>
            <person name="Guillou S."/>
            <person name="Cros-Aarteil S."/>
            <person name="Calhoun S."/>
            <person name="Haridas S."/>
            <person name="Kuo A."/>
            <person name="Mondo S."/>
            <person name="Pangilinan J."/>
            <person name="Riley R."/>
            <person name="LaButti K."/>
            <person name="Andreopoulos B."/>
            <person name="Lipzen A."/>
            <person name="Chen C."/>
            <person name="Yan M."/>
            <person name="Daum C."/>
            <person name="Ng V."/>
            <person name="Clum A."/>
            <person name="Steindorff A."/>
            <person name="Ohm R.A."/>
            <person name="Martin F."/>
            <person name="Silar P."/>
            <person name="Natvig D.O."/>
            <person name="Lalanne C."/>
            <person name="Gautier V."/>
            <person name="Ament-Velasquez S.L."/>
            <person name="Kruys A."/>
            <person name="Hutchinson M.I."/>
            <person name="Powell A.J."/>
            <person name="Barry K."/>
            <person name="Miller A.N."/>
            <person name="Grigoriev I.V."/>
            <person name="Debuchy R."/>
            <person name="Gladieux P."/>
            <person name="Hiltunen Thoren M."/>
            <person name="Johannesson H."/>
        </authorList>
    </citation>
    <scope>NUCLEOTIDE SEQUENCE</scope>
    <source>
        <strain evidence="2">PSN324</strain>
    </source>
</reference>